<evidence type="ECO:0000256" key="1">
    <source>
        <dbReference type="ARBA" id="ARBA00022528"/>
    </source>
</evidence>
<dbReference type="GO" id="GO:0004331">
    <property type="term" value="F:fructose-2,6-bisphosphate 2-phosphatase activity"/>
    <property type="evidence" value="ECO:0007669"/>
    <property type="project" value="TreeGrafter"/>
</dbReference>
<dbReference type="Pfam" id="PF00300">
    <property type="entry name" value="His_Phos_1"/>
    <property type="match status" value="1"/>
</dbReference>
<dbReference type="InterPro" id="IPR029033">
    <property type="entry name" value="His_PPase_superfam"/>
</dbReference>
<dbReference type="EMBL" id="CM035419">
    <property type="protein sequence ID" value="KAH7415184.1"/>
    <property type="molecule type" value="Genomic_DNA"/>
</dbReference>
<dbReference type="Gene3D" id="3.40.50.300">
    <property type="entry name" value="P-loop containing nucleotide triphosphate hydrolases"/>
    <property type="match status" value="1"/>
</dbReference>
<dbReference type="PRINTS" id="PR00991">
    <property type="entry name" value="6PFRUCTKNASE"/>
</dbReference>
<dbReference type="CDD" id="cd07067">
    <property type="entry name" value="HP_PGM_like"/>
    <property type="match status" value="1"/>
</dbReference>
<dbReference type="Gene3D" id="3.40.50.1240">
    <property type="entry name" value="Phosphoglycerate mutase-like"/>
    <property type="match status" value="1"/>
</dbReference>
<dbReference type="InterPro" id="IPR013078">
    <property type="entry name" value="His_Pase_superF_clade-1"/>
</dbReference>
<dbReference type="FunFam" id="3.40.50.1240:FF:000006">
    <property type="entry name" value="6-phosphofructo-2-kinase/fructose-2, 6-bisphosphatase"/>
    <property type="match status" value="1"/>
</dbReference>
<dbReference type="InterPro" id="IPR013079">
    <property type="entry name" value="6Phosfructo_kin"/>
</dbReference>
<dbReference type="EMBL" id="CM035419">
    <property type="protein sequence ID" value="KAH7415182.1"/>
    <property type="molecule type" value="Genomic_DNA"/>
</dbReference>
<dbReference type="AlphaFoldDB" id="A0A8T2TBF2"/>
<protein>
    <recommendedName>
        <fullName evidence="4">CBM20 domain-containing protein</fullName>
    </recommendedName>
</protein>
<sequence length="707" mass="80411">MDTYFVSIKLHDQQRQLPSQLAPFVYGSSPLLGSWDPDKAIKMRQASELLWEVELAIPPPHGELEFSFLVKHLDNPSLYGVEDHPKRLLLPANRAYHSTTCAKFKDIEQIKELELSVSMQMESISPALLAAMWRAYEGDSKCKQVETNAIDDVEFPVSPPKLSHPSTLNGNNQALGLVAPKTKTLETVEEKDKNLQVPESKLISKRSVSVQDLVVLGSESEKVQGVYSESDGDAKPVFCDIFPNSLDTKERPLDNKEPVNRVYVDDSFQDEREPGTLVTQGTMPKVSSLTFLVADQLLVPKERRRLAIIMVGLPARGKSFTATKLTRYLRWLGHKTKHFNVGQYRRLKHGYNQKADFFRADNQGGLDARNEIAALAMDDMLMWMQEGGQIGIFDATNSTTERRRMLLQRSEGKCKVIFLEIICNDRLVIERNIQLKIQQSPDYKDMPDFEESLNDFKARLTNYEKAYEPVAEGSYIKMIDTVGGEGGQVQINNISGYLPGRILFFLVNTHTSPRPIFLTRPGESFGTIQKVVGGDHRLSERGEEYAKVLADFVNEQLKTEHTASVWTSTLQRTLFTAQHLHRFPKVQWRALDDISAGICDGMTYDEIKNKMAEEYKARSSDKLRYRYPRGESYLDVIQRLEPVIIELERQHAPVIIVAHQAVLRSLYGYFADKPIEQIPYIEIPLHTVIEIQMGMAGVEEKRFKLLE</sequence>
<dbReference type="PANTHER" id="PTHR10606:SF44">
    <property type="entry name" value="6-PHOSPHOFRUCTO 2-KINASE_FRUCTOSE 2,6-BISPHOSPHATASE LONG FORM"/>
    <property type="match status" value="1"/>
</dbReference>
<dbReference type="FunFam" id="3.40.50.300:FF:000644">
    <property type="entry name" value="GpmB, Fructose-2,6-bisphosphatase"/>
    <property type="match status" value="1"/>
</dbReference>
<dbReference type="PIRSF" id="PIRSF000709">
    <property type="entry name" value="6PFK_2-Ptase"/>
    <property type="match status" value="1"/>
</dbReference>
<dbReference type="OMA" id="FHISAMN"/>
<organism evidence="5 6">
    <name type="scientific">Ceratopteris richardii</name>
    <name type="common">Triangle waterfern</name>
    <dbReference type="NCBI Taxonomy" id="49495"/>
    <lineage>
        <taxon>Eukaryota</taxon>
        <taxon>Viridiplantae</taxon>
        <taxon>Streptophyta</taxon>
        <taxon>Embryophyta</taxon>
        <taxon>Tracheophyta</taxon>
        <taxon>Polypodiopsida</taxon>
        <taxon>Polypodiidae</taxon>
        <taxon>Polypodiales</taxon>
        <taxon>Pteridineae</taxon>
        <taxon>Pteridaceae</taxon>
        <taxon>Parkerioideae</taxon>
        <taxon>Ceratopteris</taxon>
    </lineage>
</organism>
<evidence type="ECO:0000313" key="6">
    <source>
        <dbReference type="Proteomes" id="UP000825935"/>
    </source>
</evidence>
<dbReference type="SMART" id="SM00855">
    <property type="entry name" value="PGAM"/>
    <property type="match status" value="1"/>
</dbReference>
<evidence type="ECO:0000259" key="4">
    <source>
        <dbReference type="PROSITE" id="PS51166"/>
    </source>
</evidence>
<evidence type="ECO:0000256" key="3">
    <source>
        <dbReference type="ARBA" id="ARBA00022840"/>
    </source>
</evidence>
<dbReference type="GO" id="GO:0003873">
    <property type="term" value="F:6-phosphofructo-2-kinase activity"/>
    <property type="evidence" value="ECO:0007669"/>
    <property type="project" value="InterPro"/>
</dbReference>
<evidence type="ECO:0000256" key="2">
    <source>
        <dbReference type="ARBA" id="ARBA00022741"/>
    </source>
</evidence>
<keyword evidence="2" id="KW-0547">Nucleotide-binding</keyword>
<dbReference type="InterPro" id="IPR003094">
    <property type="entry name" value="6Pfruct_kin"/>
</dbReference>
<dbReference type="SUPFAM" id="SSF52540">
    <property type="entry name" value="P-loop containing nucleoside triphosphate hydrolases"/>
    <property type="match status" value="1"/>
</dbReference>
<dbReference type="Gene3D" id="2.60.40.10">
    <property type="entry name" value="Immunoglobulins"/>
    <property type="match status" value="1"/>
</dbReference>
<dbReference type="OrthoDB" id="267323at2759"/>
<gene>
    <name evidence="5" type="ORF">KP509_14G031600</name>
</gene>
<proteinExistence type="predicted"/>
<feature type="domain" description="CBM20" evidence="4">
    <location>
        <begin position="1"/>
        <end position="106"/>
    </location>
</feature>
<dbReference type="GO" id="GO:0006003">
    <property type="term" value="P:fructose 2,6-bisphosphate metabolic process"/>
    <property type="evidence" value="ECO:0007669"/>
    <property type="project" value="InterPro"/>
</dbReference>
<dbReference type="InterPro" id="IPR013784">
    <property type="entry name" value="Carb-bd-like_fold"/>
</dbReference>
<dbReference type="GO" id="GO:2001070">
    <property type="term" value="F:starch binding"/>
    <property type="evidence" value="ECO:0007669"/>
    <property type="project" value="InterPro"/>
</dbReference>
<dbReference type="InterPro" id="IPR027417">
    <property type="entry name" value="P-loop_NTPase"/>
</dbReference>
<comment type="caution">
    <text evidence="5">The sequence shown here is derived from an EMBL/GenBank/DDBJ whole genome shotgun (WGS) entry which is preliminary data.</text>
</comment>
<dbReference type="SUPFAM" id="SSF53254">
    <property type="entry name" value="Phosphoglycerate mutase-like"/>
    <property type="match status" value="1"/>
</dbReference>
<dbReference type="SMART" id="SM01065">
    <property type="entry name" value="CBM_2"/>
    <property type="match status" value="1"/>
</dbReference>
<name>A0A8T2TBF2_CERRI</name>
<dbReference type="SUPFAM" id="SSF49452">
    <property type="entry name" value="Starch-binding domain-like"/>
    <property type="match status" value="1"/>
</dbReference>
<dbReference type="PANTHER" id="PTHR10606">
    <property type="entry name" value="6-PHOSPHOFRUCTO-2-KINASE/FRUCTOSE-2,6-BISPHOSPHATASE"/>
    <property type="match status" value="1"/>
</dbReference>
<dbReference type="EMBL" id="CM035419">
    <property type="protein sequence ID" value="KAH7415183.1"/>
    <property type="molecule type" value="Genomic_DNA"/>
</dbReference>
<dbReference type="GO" id="GO:0005829">
    <property type="term" value="C:cytosol"/>
    <property type="evidence" value="ECO:0007669"/>
    <property type="project" value="TreeGrafter"/>
</dbReference>
<dbReference type="Pfam" id="PF01591">
    <property type="entry name" value="6PF2K"/>
    <property type="match status" value="1"/>
</dbReference>
<dbReference type="InterPro" id="IPR002044">
    <property type="entry name" value="CBM20"/>
</dbReference>
<dbReference type="Proteomes" id="UP000825935">
    <property type="component" value="Chromosome 14"/>
</dbReference>
<keyword evidence="3" id="KW-0067">ATP-binding</keyword>
<accession>A0A8T2TBF2</accession>
<dbReference type="GO" id="GO:0006000">
    <property type="term" value="P:fructose metabolic process"/>
    <property type="evidence" value="ECO:0007669"/>
    <property type="project" value="InterPro"/>
</dbReference>
<evidence type="ECO:0000313" key="5">
    <source>
        <dbReference type="EMBL" id="KAH7415184.1"/>
    </source>
</evidence>
<dbReference type="EMBL" id="CM035419">
    <property type="protein sequence ID" value="KAH7415186.1"/>
    <property type="molecule type" value="Genomic_DNA"/>
</dbReference>
<dbReference type="PROSITE" id="PS51166">
    <property type="entry name" value="CBM20"/>
    <property type="match status" value="1"/>
</dbReference>
<keyword evidence="1" id="KW-0150">Chloroplast</keyword>
<reference evidence="5" key="1">
    <citation type="submission" date="2021-08" db="EMBL/GenBank/DDBJ databases">
        <title>WGS assembly of Ceratopteris richardii.</title>
        <authorList>
            <person name="Marchant D.B."/>
            <person name="Chen G."/>
            <person name="Jenkins J."/>
            <person name="Shu S."/>
            <person name="Leebens-Mack J."/>
            <person name="Grimwood J."/>
            <person name="Schmutz J."/>
            <person name="Soltis P."/>
            <person name="Soltis D."/>
            <person name="Chen Z.-H."/>
        </authorList>
    </citation>
    <scope>NUCLEOTIDE SEQUENCE</scope>
    <source>
        <strain evidence="5">Whitten #5841</strain>
        <tissue evidence="5">Leaf</tissue>
    </source>
</reference>
<dbReference type="InterPro" id="IPR013783">
    <property type="entry name" value="Ig-like_fold"/>
</dbReference>
<dbReference type="GO" id="GO:0005524">
    <property type="term" value="F:ATP binding"/>
    <property type="evidence" value="ECO:0007669"/>
    <property type="project" value="UniProtKB-KW"/>
</dbReference>
<keyword evidence="6" id="KW-1185">Reference proteome</keyword>
<keyword evidence="1" id="KW-0934">Plastid</keyword>
<dbReference type="Pfam" id="PF00686">
    <property type="entry name" value="CBM_20"/>
    <property type="match status" value="1"/>
</dbReference>